<keyword evidence="22" id="KW-0012">Acyltransferase</keyword>
<evidence type="ECO:0000256" key="12">
    <source>
        <dbReference type="ARBA" id="ARBA00047571"/>
    </source>
</evidence>
<dbReference type="InterPro" id="IPR013083">
    <property type="entry name" value="Znf_RING/FYVE/PHD"/>
</dbReference>
<dbReference type="EMBL" id="DS989727">
    <property type="protein sequence ID" value="EEA05667.1"/>
    <property type="molecule type" value="Genomic_DNA"/>
</dbReference>
<dbReference type="PANTHER" id="PTHR45814:SF2">
    <property type="entry name" value="HISTONE-LYSINE N-METHYLTRANSFERASE SETD1"/>
    <property type="match status" value="1"/>
</dbReference>
<feature type="region of interest" description="Disordered" evidence="17">
    <location>
        <begin position="530"/>
        <end position="552"/>
    </location>
</feature>
<keyword evidence="3 22" id="KW-0489">Methyltransferase</keyword>
<evidence type="ECO:0000256" key="3">
    <source>
        <dbReference type="ARBA" id="ARBA00022603"/>
    </source>
</evidence>
<evidence type="ECO:0000256" key="4">
    <source>
        <dbReference type="ARBA" id="ARBA00022679"/>
    </source>
</evidence>
<evidence type="ECO:0000256" key="7">
    <source>
        <dbReference type="ARBA" id="ARBA00022771"/>
    </source>
</evidence>
<feature type="domain" description="Bromo" evidence="18">
    <location>
        <begin position="855"/>
        <end position="910"/>
    </location>
</feature>
<reference evidence="22" key="1">
    <citation type="submission" date="2008-06" db="EMBL/GenBank/DDBJ databases">
        <authorList>
            <person name="Lorenzi H."/>
            <person name="Inman J."/>
            <person name="Miller J."/>
            <person name="Schobel S."/>
            <person name="Amedeo P."/>
            <person name="Caler E.V."/>
            <person name="da Silva J."/>
        </authorList>
    </citation>
    <scope>NUCLEOTIDE SEQUENCE [LARGE SCALE GENOMIC DNA]</scope>
    <source>
        <strain evidence="22">RN66</strain>
    </source>
</reference>
<dbReference type="PROSITE" id="PS50868">
    <property type="entry name" value="POST_SET"/>
    <property type="match status" value="1"/>
</dbReference>
<comment type="catalytic activity">
    <reaction evidence="12">
        <text>L-lysyl(4)-[histone H3] + 3 S-adenosyl-L-methionine = N(6),N(6),N(6)-trimethyl-L-lysyl(4)-[histone H3] + 3 S-adenosyl-L-homocysteine + 3 H(+)</text>
        <dbReference type="Rhea" id="RHEA:60260"/>
        <dbReference type="Rhea" id="RHEA-COMP:15537"/>
        <dbReference type="Rhea" id="RHEA-COMP:15547"/>
        <dbReference type="ChEBI" id="CHEBI:15378"/>
        <dbReference type="ChEBI" id="CHEBI:29969"/>
        <dbReference type="ChEBI" id="CHEBI:57856"/>
        <dbReference type="ChEBI" id="CHEBI:59789"/>
        <dbReference type="ChEBI" id="CHEBI:61961"/>
        <dbReference type="EC" id="2.1.1.354"/>
    </reaction>
</comment>
<dbReference type="Proteomes" id="UP000001460">
    <property type="component" value="Unassembled WGS sequence"/>
</dbReference>
<evidence type="ECO:0000256" key="11">
    <source>
        <dbReference type="ARBA" id="ARBA00023242"/>
    </source>
</evidence>
<dbReference type="eggNOG" id="KOG4443">
    <property type="taxonomic scope" value="Eukaryota"/>
</dbReference>
<evidence type="ECO:0000259" key="19">
    <source>
        <dbReference type="PROSITE" id="PS50016"/>
    </source>
</evidence>
<dbReference type="PROSITE" id="PS50280">
    <property type="entry name" value="SET"/>
    <property type="match status" value="1"/>
</dbReference>
<comment type="subcellular location">
    <subcellularLocation>
        <location evidence="1">Nucleus</location>
    </subcellularLocation>
</comment>
<evidence type="ECO:0000259" key="18">
    <source>
        <dbReference type="PROSITE" id="PS50014"/>
    </source>
</evidence>
<dbReference type="SUPFAM" id="SSF57903">
    <property type="entry name" value="FYVE/PHD zinc finger"/>
    <property type="match status" value="1"/>
</dbReference>
<dbReference type="InterPro" id="IPR001214">
    <property type="entry name" value="SET_dom"/>
</dbReference>
<evidence type="ECO:0000259" key="20">
    <source>
        <dbReference type="PROSITE" id="PS50280"/>
    </source>
</evidence>
<evidence type="ECO:0000256" key="8">
    <source>
        <dbReference type="ARBA" id="ARBA00022833"/>
    </source>
</evidence>
<dbReference type="GeneID" id="6995207"/>
<evidence type="ECO:0000256" key="9">
    <source>
        <dbReference type="ARBA" id="ARBA00022853"/>
    </source>
</evidence>
<evidence type="ECO:0000256" key="14">
    <source>
        <dbReference type="ARBA" id="ARBA00049129"/>
    </source>
</evidence>
<accession>B6ABB5</accession>
<evidence type="ECO:0000256" key="16">
    <source>
        <dbReference type="PROSITE-ProRule" id="PRU00146"/>
    </source>
</evidence>
<dbReference type="STRING" id="441375.B6ABB5"/>
<evidence type="ECO:0000256" key="17">
    <source>
        <dbReference type="SAM" id="MobiDB-lite"/>
    </source>
</evidence>
<dbReference type="SMART" id="SM00508">
    <property type="entry name" value="PostSET"/>
    <property type="match status" value="1"/>
</dbReference>
<dbReference type="eggNOG" id="KOG1080">
    <property type="taxonomic scope" value="Eukaryota"/>
</dbReference>
<dbReference type="InterPro" id="IPR036427">
    <property type="entry name" value="Bromodomain-like_sf"/>
</dbReference>
<keyword evidence="5" id="KW-0949">S-adenosyl-L-methionine</keyword>
<dbReference type="OrthoDB" id="308383at2759"/>
<feature type="domain" description="PHD-type" evidence="19">
    <location>
        <begin position="767"/>
        <end position="825"/>
    </location>
</feature>
<protein>
    <recommendedName>
        <fullName evidence="2">[histone H3]-lysine(4) N-trimethyltransferase</fullName>
        <ecNumber evidence="2">2.1.1.354</ecNumber>
    </recommendedName>
</protein>
<dbReference type="RefSeq" id="XP_002140016.1">
    <property type="nucleotide sequence ID" value="XM_002139980.1"/>
</dbReference>
<dbReference type="SMART" id="SM00317">
    <property type="entry name" value="SET"/>
    <property type="match status" value="1"/>
</dbReference>
<dbReference type="Pfam" id="PF00856">
    <property type="entry name" value="SET"/>
    <property type="match status" value="1"/>
</dbReference>
<keyword evidence="23" id="KW-1185">Reference proteome</keyword>
<feature type="domain" description="Post-SET" evidence="21">
    <location>
        <begin position="2662"/>
        <end position="2678"/>
    </location>
</feature>
<comment type="catalytic activity">
    <reaction evidence="13">
        <text>N(6)-methyl-L-lysyl(4)-[histone H3] + S-adenosyl-L-methionine = N(6),N(6)-dimethyl-L-lysyl(4)-[histone H3] + S-adenosyl-L-homocysteine + H(+)</text>
        <dbReference type="Rhea" id="RHEA:60268"/>
        <dbReference type="Rhea" id="RHEA-COMP:15540"/>
        <dbReference type="Rhea" id="RHEA-COMP:15543"/>
        <dbReference type="ChEBI" id="CHEBI:15378"/>
        <dbReference type="ChEBI" id="CHEBI:57856"/>
        <dbReference type="ChEBI" id="CHEBI:59789"/>
        <dbReference type="ChEBI" id="CHEBI:61929"/>
        <dbReference type="ChEBI" id="CHEBI:61976"/>
    </reaction>
</comment>
<evidence type="ECO:0000313" key="23">
    <source>
        <dbReference type="Proteomes" id="UP000001460"/>
    </source>
</evidence>
<keyword evidence="11" id="KW-0539">Nucleus</keyword>
<dbReference type="InterPro" id="IPR001487">
    <property type="entry name" value="Bromodomain"/>
</dbReference>
<evidence type="ECO:0000256" key="6">
    <source>
        <dbReference type="ARBA" id="ARBA00022723"/>
    </source>
</evidence>
<evidence type="ECO:0000259" key="21">
    <source>
        <dbReference type="PROSITE" id="PS50868"/>
    </source>
</evidence>
<evidence type="ECO:0000256" key="13">
    <source>
        <dbReference type="ARBA" id="ARBA00047583"/>
    </source>
</evidence>
<dbReference type="InterPro" id="IPR003616">
    <property type="entry name" value="Post-SET_dom"/>
</dbReference>
<dbReference type="GO" id="GO:0016746">
    <property type="term" value="F:acyltransferase activity"/>
    <property type="evidence" value="ECO:0007669"/>
    <property type="project" value="UniProtKB-KW"/>
</dbReference>
<dbReference type="EC" id="2.1.1.354" evidence="2"/>
<evidence type="ECO:0000256" key="2">
    <source>
        <dbReference type="ARBA" id="ARBA00012182"/>
    </source>
</evidence>
<evidence type="ECO:0000313" key="22">
    <source>
        <dbReference type="EMBL" id="EEA05667.1"/>
    </source>
</evidence>
<keyword evidence="6" id="KW-0479">Metal-binding</keyword>
<dbReference type="PANTHER" id="PTHR45814">
    <property type="entry name" value="HISTONE-LYSINE N-METHYLTRANSFERASE SETD1"/>
    <property type="match status" value="1"/>
</dbReference>
<name>B6ABB5_CRYMR</name>
<dbReference type="InterPro" id="IPR046341">
    <property type="entry name" value="SET_dom_sf"/>
</dbReference>
<dbReference type="VEuPathDB" id="CryptoDB:CMU_026750"/>
<keyword evidence="9" id="KW-0156">Chromatin regulator</keyword>
<organism evidence="22 23">
    <name type="scientific">Cryptosporidium muris (strain RN66)</name>
    <dbReference type="NCBI Taxonomy" id="441375"/>
    <lineage>
        <taxon>Eukaryota</taxon>
        <taxon>Sar</taxon>
        <taxon>Alveolata</taxon>
        <taxon>Apicomplexa</taxon>
        <taxon>Conoidasida</taxon>
        <taxon>Coccidia</taxon>
        <taxon>Eucoccidiorida</taxon>
        <taxon>Eimeriorina</taxon>
        <taxon>Cryptosporidiidae</taxon>
        <taxon>Cryptosporidium</taxon>
    </lineage>
</organism>
<evidence type="ECO:0000256" key="5">
    <source>
        <dbReference type="ARBA" id="ARBA00022691"/>
    </source>
</evidence>
<dbReference type="PROSITE" id="PS50014">
    <property type="entry name" value="BROMODOMAIN_2"/>
    <property type="match status" value="1"/>
</dbReference>
<dbReference type="Gene3D" id="1.20.920.10">
    <property type="entry name" value="Bromodomain-like"/>
    <property type="match status" value="1"/>
</dbReference>
<sequence length="2678" mass="311048">MQKKRSGRNKPDHEVRKGTRKLRKKSNLRINRSYSSQCDKSSVNSKLIEIYVKLNDIDNSSIKLSSVDVKSAQDGFRYIGFRCRIAVSRHKSFKSRSSNSPDAFNWIEGIIKYWDPKFRMFFIHFFIAPNSSKYPYPISQDKICTDSHGWKYLITSENSPPACAQIDELVLSPYSIDRGWFEPNPITLKYYETSPIFTKAMETSLNNNSPDLSNTHSDCFICSLKCDKENSELVTLNSEEYNNKLHFDSVKSESIILKDVHNKLNFIEENTSNSIYSNCKFNNLDNLNFEFLSENTKEKTDTSYNVLSDSLQIPSCYRCNFKLHKNCINEQSIYEDIRNPSKKTLIPFCNRTKKSLLKEAEFHRNYIRERRWLWKQFIVTKKSDPHNNVNKLDRIVKKKGGSDINYIGIGSKNPFLGGQLPYDLVDVDEMEKILPPEVTKVITDNYMMSHTTIRRLLMKLPNKMGQLIADHQVKLFCRTYRYKKRNKLSPLVLENIDNHIKCEKEDINDEFNLEKIKKREYNVFSDVYTKENNGENKDSDDEIDRTEGNKDALNETENLDNSIINAINNNLLRDSQNNEGNLQDSDVYQDYSNKEIESSLLTNENSLISENMPNLCNDNSTIPLSTLHKCNARVSDYIYRDECTHPPDDMLRYICSDCLECIYCKEPLKNIPQLLKSTELPNRSILYKQIPSRMENYVLCNICHVGFHGSCSNPFIPPLIAEKKYFKCSTCCYCSHCGYRDHNFMDYAAWDTTFTSCIRCCRGFEKGQYCAICRQIWSSSWDGDWLQCDTCRFWIHTECDTNLINSIEVLKSPSVSYHCPVCRSNEKKPKYQKILDYLFCIDKHKDFYVVPPSSYQNYWKVVKIPMDFITIAERIKSDYYTDEKEYEFLRDILRIIHNAQISHMPNHRIFKLASNLLKKCVSLYQVLFGNTTLKQIFSDLSKSETDITLLTLLKSSDINLSIENSNQIISDIQILNNKLILNTSSVISSEAANNNGGSFKNESTEISNNDAEYKYLKILEDLCSKIKLVDPNMEMRISKIKPDIIQCNGELLISNNLTPKTIKCQNLNKKRSNLELIQDNQVINKLLSFQYDYSSDIFSKLSQKGIETFFPKNQKCTKCNLKFEKLIYCNKCGEGIHWECAGGEYYNELSSGICTYTCNSCNMCCICNKIASEEPILKCLSCNKLAHYSCIWINKRKPLRGTNNGDDLKADKSKENDYICLWSVISCPGGSDISTALIHTPISAINEEGYYQYVTDAWYMCNYCIMNRKNYNKNFNVQLVRSRMEYIYFKDKYFEYFQNILKDIQNTDYKRYFKDPKMLDYLVNIDFDEFQFPINQGNVLICDLCSRPVLATQHNDLADLCFNNQLCTLNLPYICSYCRNTLSIKTNNSGFPVALSSLLSTVQYRNILTEDIRIITRILLEPCVNAILNTAANNLNIFKLNTFLNKVDDNTLQSCMNSIFPKYFDSPFFEELIYSTRTPFIEWYTYYVGSGRMETFAIKIDYLRYLIPGLPVTTISSHLFKNIISNIEAVVLQNKDIKKPNIKCDYEYNQEYTNQLWHPSCKQQVDFLNNYVKILLNIYGSSSNFNYDHFIASIILEARIDIGMILAIMSSFRRFLLNQNQLKIQNTQDLSKNLLFNKNNTNSTNLGLYNNPNAQVFSCNHNKIKDVISTGIKFMNNYLRSLDILYFGIGQSEYKTNEEYPKLSHGNMLLVNESSSLLVSLYSLLFISTTKKYQVNSEMKNIQMCFFCKLSSENYILGPMIKFLDSYFLHKECILWSLPFILEPILNSVGVGYESYFDVNNDVHKTSLINGDHPSTTPNIKKWHRTFGVTNWPLLSNPLHIQTNDLIVTINEMEVLRCCICKELGATIKCSGNDSCMAYFHLICILQNSNYTLQEAKYLYEASKVKISDIGTKYGDIYCGNLSKEEVRSENYIGNFISKDDSKFTNINNNEDLQSPQKKENSASSLDKFVMKIIPRIKYRRVWCQQCWSQYQHIVEPVRISDNILSNNKDQSNHLQDNYIVPTEFYYNTTEGLSGGIWYALARLLSVHVKILEPQDSCETKDFEHLYPFLYNEAQINIKLKLEIDKQESNLIHSALYKFIQYINMILYKRKKGILQENSNLELLAEIIRNISEYTLKKRIYLNPKNSNYSRIFEGSAYGIQVNPNLLLVNLGKITNKLNIGKYSYFMSGYQAIRTWYMPKLLSKKFGNEKMTQFLLSISDQFSGKNLNENRRLIFSIEWLPDPYFWGLINNSLEIDEKYSRVEKNRDYSRYIFEIKPKIAKDIEIENSSFISNNENIIRLMKIPLIYGSNINEVYNNFLKFSTMDNTEDLSNTELSEIAQDLIFKIEDKYKDSNFKSNSSNCEQSIYNLDNKNLKDSINNSTNIESKDALTFFGLNEKFINDLVPPLLYKYYINELILNSPADIVNPYLWSNHRVSHVNSNIDFEGISASLDERYYPLALGEVEHNGEKICEDSYSILLLQTSLNSDSDIILNNTFKHSNILNISNRISRRRTKAEDMTPAMAYRYLESLPPDKRLDVKKSKIHGYGLFAKECIHPNEPIVEYVGEVIRNSVADKREKIYEQEGQRDGSCYMFRLDEHRVIDATNCGNLARFMNHCCQPNCVCKVITSDDGNKHIVIFSKTEIKPDEEVTYDYQFNLEEESEKIYCYCGAPNCLGRMN</sequence>
<dbReference type="InterPro" id="IPR019787">
    <property type="entry name" value="Znf_PHD-finger"/>
</dbReference>
<dbReference type="SMART" id="SM00249">
    <property type="entry name" value="PHD"/>
    <property type="match status" value="5"/>
</dbReference>
<comment type="catalytic activity">
    <reaction evidence="14">
        <text>N(6),N(6)-dimethyl-L-lysyl(4)-[histone H3] + S-adenosyl-L-methionine = N(6),N(6),N(6)-trimethyl-L-lysyl(4)-[histone H3] + S-adenosyl-L-homocysteine + H(+)</text>
        <dbReference type="Rhea" id="RHEA:60272"/>
        <dbReference type="Rhea" id="RHEA-COMP:15537"/>
        <dbReference type="Rhea" id="RHEA-COMP:15540"/>
        <dbReference type="ChEBI" id="CHEBI:15378"/>
        <dbReference type="ChEBI" id="CHEBI:57856"/>
        <dbReference type="ChEBI" id="CHEBI:59789"/>
        <dbReference type="ChEBI" id="CHEBI:61961"/>
        <dbReference type="ChEBI" id="CHEBI:61976"/>
    </reaction>
</comment>
<feature type="domain" description="SET" evidence="20">
    <location>
        <begin position="2534"/>
        <end position="2654"/>
    </location>
</feature>
<evidence type="ECO:0000256" key="15">
    <source>
        <dbReference type="PROSITE-ProRule" id="PRU00035"/>
    </source>
</evidence>
<evidence type="ECO:0000256" key="1">
    <source>
        <dbReference type="ARBA" id="ARBA00004123"/>
    </source>
</evidence>
<keyword evidence="4 22" id="KW-0808">Transferase</keyword>
<dbReference type="Gene3D" id="3.30.40.10">
    <property type="entry name" value="Zinc/RING finger domain, C3HC4 (zinc finger)"/>
    <property type="match status" value="1"/>
</dbReference>
<feature type="region of interest" description="Disordered" evidence="17">
    <location>
        <begin position="1"/>
        <end position="22"/>
    </location>
</feature>
<dbReference type="GO" id="GO:0140999">
    <property type="term" value="F:histone H3K4 trimethyltransferase activity"/>
    <property type="evidence" value="ECO:0007669"/>
    <property type="project" value="UniProtKB-EC"/>
</dbReference>
<dbReference type="CDD" id="cd10518">
    <property type="entry name" value="SET_SETD1-like"/>
    <property type="match status" value="1"/>
</dbReference>
<evidence type="ECO:0000256" key="10">
    <source>
        <dbReference type="ARBA" id="ARBA00023117"/>
    </source>
</evidence>
<dbReference type="InterPro" id="IPR044570">
    <property type="entry name" value="Set1-like"/>
</dbReference>
<dbReference type="InterPro" id="IPR011011">
    <property type="entry name" value="Znf_FYVE_PHD"/>
</dbReference>
<keyword evidence="10 15" id="KW-0103">Bromodomain</keyword>
<dbReference type="PROSITE" id="PS50016">
    <property type="entry name" value="ZF_PHD_2"/>
    <property type="match status" value="1"/>
</dbReference>
<dbReference type="SMART" id="SM00297">
    <property type="entry name" value="BROMO"/>
    <property type="match status" value="1"/>
</dbReference>
<dbReference type="SUPFAM" id="SSF47370">
    <property type="entry name" value="Bromodomain"/>
    <property type="match status" value="1"/>
</dbReference>
<dbReference type="CDD" id="cd04369">
    <property type="entry name" value="Bromodomain"/>
    <property type="match status" value="1"/>
</dbReference>
<dbReference type="GO" id="GO:0008270">
    <property type="term" value="F:zinc ion binding"/>
    <property type="evidence" value="ECO:0007669"/>
    <property type="project" value="UniProtKB-KW"/>
</dbReference>
<dbReference type="Gene3D" id="2.170.270.10">
    <property type="entry name" value="SET domain"/>
    <property type="match status" value="1"/>
</dbReference>
<keyword evidence="7 16" id="KW-0863">Zinc-finger</keyword>
<dbReference type="OMA" id="KENDYIC"/>
<dbReference type="GO" id="GO:0048188">
    <property type="term" value="C:Set1C/COMPASS complex"/>
    <property type="evidence" value="ECO:0007669"/>
    <property type="project" value="TreeGrafter"/>
</dbReference>
<dbReference type="Pfam" id="PF00439">
    <property type="entry name" value="Bromodomain"/>
    <property type="match status" value="1"/>
</dbReference>
<dbReference type="GO" id="GO:0032259">
    <property type="term" value="P:methylation"/>
    <property type="evidence" value="ECO:0007669"/>
    <property type="project" value="UniProtKB-KW"/>
</dbReference>
<keyword evidence="8" id="KW-0862">Zinc</keyword>
<dbReference type="InterPro" id="IPR001965">
    <property type="entry name" value="Znf_PHD"/>
</dbReference>
<dbReference type="SUPFAM" id="SSF82199">
    <property type="entry name" value="SET domain"/>
    <property type="match status" value="1"/>
</dbReference>
<gene>
    <name evidence="22" type="ORF">CMU_026750</name>
</gene>
<proteinExistence type="predicted"/>